<sequence length="87" mass="8916">WIASTGSRRLRGESGGRSCGWSSSSWPSPSPGRSTKPSPRGAPSGPIPRPARWSASGATACTSTARAGNVFSLSGIYVGGRRAARAR</sequence>
<dbReference type="EMBL" id="CADCVM010000282">
    <property type="protein sequence ID" value="CAA9503436.1"/>
    <property type="molecule type" value="Genomic_DNA"/>
</dbReference>
<reference evidence="2" key="1">
    <citation type="submission" date="2020-02" db="EMBL/GenBank/DDBJ databases">
        <authorList>
            <person name="Meier V. D."/>
        </authorList>
    </citation>
    <scope>NUCLEOTIDE SEQUENCE</scope>
    <source>
        <strain evidence="2">AVDCRST_MAG05</strain>
    </source>
</reference>
<proteinExistence type="predicted"/>
<feature type="region of interest" description="Disordered" evidence="1">
    <location>
        <begin position="1"/>
        <end position="58"/>
    </location>
</feature>
<accession>A0A6J4SRP4</accession>
<feature type="non-terminal residue" evidence="2">
    <location>
        <position position="87"/>
    </location>
</feature>
<organism evidence="2">
    <name type="scientific">uncultured Rubrobacteraceae bacterium</name>
    <dbReference type="NCBI Taxonomy" id="349277"/>
    <lineage>
        <taxon>Bacteria</taxon>
        <taxon>Bacillati</taxon>
        <taxon>Actinomycetota</taxon>
        <taxon>Rubrobacteria</taxon>
        <taxon>Rubrobacterales</taxon>
        <taxon>Rubrobacteraceae</taxon>
        <taxon>environmental samples</taxon>
    </lineage>
</organism>
<feature type="non-terminal residue" evidence="2">
    <location>
        <position position="1"/>
    </location>
</feature>
<protein>
    <submittedName>
        <fullName evidence="2">Uncharacterized protein</fullName>
    </submittedName>
</protein>
<name>A0A6J4SRP4_9ACTN</name>
<evidence type="ECO:0000313" key="2">
    <source>
        <dbReference type="EMBL" id="CAA9503436.1"/>
    </source>
</evidence>
<gene>
    <name evidence="2" type="ORF">AVDCRST_MAG05-2581</name>
</gene>
<evidence type="ECO:0000256" key="1">
    <source>
        <dbReference type="SAM" id="MobiDB-lite"/>
    </source>
</evidence>
<dbReference type="AlphaFoldDB" id="A0A6J4SRP4"/>
<feature type="compositionally biased region" description="Low complexity" evidence="1">
    <location>
        <begin position="19"/>
        <end position="34"/>
    </location>
</feature>